<reference evidence="2 3" key="1">
    <citation type="submission" date="2017-07" db="EMBL/GenBank/DDBJ databases">
        <title>Bifidobacterium novel species.</title>
        <authorList>
            <person name="Lugli G.A."/>
            <person name="Milani C."/>
            <person name="Duranti S."/>
            <person name="Mangifesta M."/>
        </authorList>
    </citation>
    <scope>NUCLEOTIDE SEQUENCE [LARGE SCALE GENOMIC DNA]</scope>
    <source>
        <strain evidence="2 3">77</strain>
    </source>
</reference>
<keyword evidence="1" id="KW-0472">Membrane</keyword>
<comment type="caution">
    <text evidence="2">The sequence shown here is derived from an EMBL/GenBank/DDBJ whole genome shotgun (WGS) entry which is preliminary data.</text>
</comment>
<sequence length="88" mass="9925">MSTPSVNHVRYMRGERPDLRRAWMDVAWIVWGGFWTGFALAIHSWALAVVSGLCLAVWLGMLVDHLTHLTWHIIEITAPAGKGKEAEE</sequence>
<evidence type="ECO:0000313" key="2">
    <source>
        <dbReference type="EMBL" id="PLS26015.1"/>
    </source>
</evidence>
<dbReference type="AlphaFoldDB" id="A0A2N5IVM4"/>
<dbReference type="Proteomes" id="UP000235034">
    <property type="component" value="Unassembled WGS sequence"/>
</dbReference>
<keyword evidence="1" id="KW-0812">Transmembrane</keyword>
<keyword evidence="3" id="KW-1185">Reference proteome</keyword>
<proteinExistence type="predicted"/>
<accession>A0A2N5IVM4</accession>
<dbReference type="EMBL" id="NMWT01000036">
    <property type="protein sequence ID" value="PLS26015.1"/>
    <property type="molecule type" value="Genomic_DNA"/>
</dbReference>
<organism evidence="2 3">
    <name type="scientific">Bifidobacterium parmae</name>
    <dbReference type="NCBI Taxonomy" id="361854"/>
    <lineage>
        <taxon>Bacteria</taxon>
        <taxon>Bacillati</taxon>
        <taxon>Actinomycetota</taxon>
        <taxon>Actinomycetes</taxon>
        <taxon>Bifidobacteriales</taxon>
        <taxon>Bifidobacteriaceae</taxon>
        <taxon>Bifidobacterium</taxon>
    </lineage>
</organism>
<evidence type="ECO:0000256" key="1">
    <source>
        <dbReference type="SAM" id="Phobius"/>
    </source>
</evidence>
<protein>
    <submittedName>
        <fullName evidence="2">Uncharacterized protein</fullName>
    </submittedName>
</protein>
<dbReference type="OrthoDB" id="4774258at2"/>
<evidence type="ECO:0000313" key="3">
    <source>
        <dbReference type="Proteomes" id="UP000235034"/>
    </source>
</evidence>
<gene>
    <name evidence="2" type="ORF">Uis4E_2190</name>
</gene>
<keyword evidence="1" id="KW-1133">Transmembrane helix</keyword>
<dbReference type="RefSeq" id="WP_101623244.1">
    <property type="nucleotide sequence ID" value="NZ_NMWT01000036.1"/>
</dbReference>
<name>A0A2N5IVM4_9BIFI</name>
<feature type="transmembrane region" description="Helical" evidence="1">
    <location>
        <begin position="44"/>
        <end position="63"/>
    </location>
</feature>